<keyword evidence="4" id="KW-0539">Nucleus</keyword>
<organism evidence="6 7">
    <name type="scientific">Bemisia tabaci</name>
    <name type="common">Sweetpotato whitefly</name>
    <name type="synonym">Aleurodes tabaci</name>
    <dbReference type="NCBI Taxonomy" id="7038"/>
    <lineage>
        <taxon>Eukaryota</taxon>
        <taxon>Metazoa</taxon>
        <taxon>Ecdysozoa</taxon>
        <taxon>Arthropoda</taxon>
        <taxon>Hexapoda</taxon>
        <taxon>Insecta</taxon>
        <taxon>Pterygota</taxon>
        <taxon>Neoptera</taxon>
        <taxon>Paraneoptera</taxon>
        <taxon>Hemiptera</taxon>
        <taxon>Sternorrhyncha</taxon>
        <taxon>Aleyrodoidea</taxon>
        <taxon>Aleyrodidae</taxon>
        <taxon>Aleyrodinae</taxon>
        <taxon>Bemisia</taxon>
    </lineage>
</organism>
<comment type="subcellular location">
    <subcellularLocation>
        <location evidence="1">Nucleus</location>
    </subcellularLocation>
</comment>
<evidence type="ECO:0008006" key="8">
    <source>
        <dbReference type="Google" id="ProtNLM"/>
    </source>
</evidence>
<comment type="similarity">
    <text evidence="2">Belongs to the THOC7 family.</text>
</comment>
<accession>A0A9P0A7A3</accession>
<keyword evidence="3 5" id="KW-0175">Coiled coil</keyword>
<dbReference type="GO" id="GO:0006406">
    <property type="term" value="P:mRNA export from nucleus"/>
    <property type="evidence" value="ECO:0007669"/>
    <property type="project" value="TreeGrafter"/>
</dbReference>
<evidence type="ECO:0000313" key="6">
    <source>
        <dbReference type="EMBL" id="CAH0388043.1"/>
    </source>
</evidence>
<evidence type="ECO:0000256" key="3">
    <source>
        <dbReference type="ARBA" id="ARBA00023054"/>
    </source>
</evidence>
<feature type="coiled-coil region" evidence="5">
    <location>
        <begin position="70"/>
        <end position="151"/>
    </location>
</feature>
<dbReference type="InterPro" id="IPR008501">
    <property type="entry name" value="THOC7/Mft1"/>
</dbReference>
<dbReference type="AlphaFoldDB" id="A0A9P0A7A3"/>
<dbReference type="GO" id="GO:0006397">
    <property type="term" value="P:mRNA processing"/>
    <property type="evidence" value="ECO:0007669"/>
    <property type="project" value="InterPro"/>
</dbReference>
<evidence type="ECO:0000256" key="2">
    <source>
        <dbReference type="ARBA" id="ARBA00006482"/>
    </source>
</evidence>
<name>A0A9P0A7A3_BEMTA</name>
<dbReference type="KEGG" id="btab:109032887"/>
<evidence type="ECO:0000256" key="4">
    <source>
        <dbReference type="ARBA" id="ARBA00023242"/>
    </source>
</evidence>
<keyword evidence="7" id="KW-1185">Reference proteome</keyword>
<reference evidence="6" key="1">
    <citation type="submission" date="2021-12" db="EMBL/GenBank/DDBJ databases">
        <authorList>
            <person name="King R."/>
        </authorList>
    </citation>
    <scope>NUCLEOTIDE SEQUENCE</scope>
</reference>
<evidence type="ECO:0000256" key="5">
    <source>
        <dbReference type="SAM" id="Coils"/>
    </source>
</evidence>
<evidence type="ECO:0000313" key="7">
    <source>
        <dbReference type="Proteomes" id="UP001152759"/>
    </source>
</evidence>
<dbReference type="PANTHER" id="PTHR23405:SF5">
    <property type="entry name" value="THO COMPLEX SUBUNIT 7 HOMOLOG"/>
    <property type="match status" value="1"/>
</dbReference>
<dbReference type="PANTHER" id="PTHR23405">
    <property type="entry name" value="MAINTENANCE OF KILLER 16 MAK16 PROTEIN-RELATED"/>
    <property type="match status" value="1"/>
</dbReference>
<proteinExistence type="inferred from homology"/>
<dbReference type="GO" id="GO:0000445">
    <property type="term" value="C:THO complex part of transcription export complex"/>
    <property type="evidence" value="ECO:0007669"/>
    <property type="project" value="InterPro"/>
</dbReference>
<protein>
    <recommendedName>
        <fullName evidence="8">THO complex subunit 7 homolog</fullName>
    </recommendedName>
</protein>
<dbReference type="OrthoDB" id="205166at2759"/>
<dbReference type="Pfam" id="PF05615">
    <property type="entry name" value="THOC7"/>
    <property type="match status" value="1"/>
</dbReference>
<sequence length="214" mass="25330">MADEDVIRRRLLIDGDGTGDDRRLNVLLKSFMKWCDQPDTSVENNEKMKNRLLSLMLLCEHTFKKSRLVAEMSTRELENYEHISKEIEQKIEETKKEMEKTKKDLESGKLIRKNRMEYDILAEIIKQHPDRLETTEKLKQIEKELISLKETEATVDKRIEMRRKQFHVMISSIHQLEAILKADKDNILDNSYDAFDDDDLDLLDKKSDSEMIVE</sequence>
<evidence type="ECO:0000256" key="1">
    <source>
        <dbReference type="ARBA" id="ARBA00004123"/>
    </source>
</evidence>
<dbReference type="EMBL" id="OU963865">
    <property type="protein sequence ID" value="CAH0388043.1"/>
    <property type="molecule type" value="Genomic_DNA"/>
</dbReference>
<dbReference type="Proteomes" id="UP001152759">
    <property type="component" value="Chromosome 4"/>
</dbReference>
<gene>
    <name evidence="6" type="ORF">BEMITA_LOCUS6993</name>
</gene>